<comment type="caution">
    <text evidence="1">The sequence shown here is derived from an EMBL/GenBank/DDBJ whole genome shotgun (WGS) entry which is preliminary data.</text>
</comment>
<organism evidence="1 2">
    <name type="scientific">Pseudomonas cichorii</name>
    <dbReference type="NCBI Taxonomy" id="36746"/>
    <lineage>
        <taxon>Bacteria</taxon>
        <taxon>Pseudomonadati</taxon>
        <taxon>Pseudomonadota</taxon>
        <taxon>Gammaproteobacteria</taxon>
        <taxon>Pseudomonadales</taxon>
        <taxon>Pseudomonadaceae</taxon>
        <taxon>Pseudomonas</taxon>
    </lineage>
</organism>
<name>A0ABQ1DR52_PSECI</name>
<dbReference type="EMBL" id="BLWA01000009">
    <property type="protein sequence ID" value="GFM93408.1"/>
    <property type="molecule type" value="Genomic_DNA"/>
</dbReference>
<protein>
    <submittedName>
        <fullName evidence="1">Uncharacterized protein</fullName>
    </submittedName>
</protein>
<evidence type="ECO:0000313" key="2">
    <source>
        <dbReference type="Proteomes" id="UP000614982"/>
    </source>
</evidence>
<keyword evidence="2" id="KW-1185">Reference proteome</keyword>
<accession>A0ABQ1DR52</accession>
<dbReference type="Proteomes" id="UP000614982">
    <property type="component" value="Unassembled WGS sequence"/>
</dbReference>
<reference evidence="1 2" key="1">
    <citation type="submission" date="2020-05" db="EMBL/GenBank/DDBJ databases">
        <title>Genetic diversity of Pseudomonas cichorii.</title>
        <authorList>
            <person name="Tani S."/>
            <person name="Yagi H."/>
            <person name="Hashimoto S."/>
            <person name="Iiyama K."/>
            <person name="Furuya N."/>
        </authorList>
    </citation>
    <scope>NUCLEOTIDE SEQUENCE [LARGE SCALE GENOMIC DNA]</scope>
    <source>
        <strain evidence="1 2">LMG 2162</strain>
    </source>
</reference>
<sequence>MANGFPTSRTLTFLNAHPHPTRLKALCQAVTSHPGVAAASLKSLATRPSQSLFIDDERHFFAPILEQHLVFVICCG</sequence>
<gene>
    <name evidence="1" type="ORF">PSCICP_33800</name>
</gene>
<evidence type="ECO:0000313" key="1">
    <source>
        <dbReference type="EMBL" id="GFM93408.1"/>
    </source>
</evidence>
<proteinExistence type="predicted"/>